<evidence type="ECO:0000256" key="10">
    <source>
        <dbReference type="HAMAP-Rule" id="MF_00019"/>
    </source>
</evidence>
<comment type="function">
    <text evidence="10">Catalyzes the reversible formation of acyl-phosphate (acyl-PO(4)) from acyl-[acyl-carrier-protein] (acyl-ACP). This enzyme utilizes acyl-ACP as fatty acyl donor, but not acyl-CoA.</text>
</comment>
<evidence type="ECO:0000256" key="2">
    <source>
        <dbReference type="ARBA" id="ARBA00022490"/>
    </source>
</evidence>
<dbReference type="InterPro" id="IPR003664">
    <property type="entry name" value="FA_synthesis"/>
</dbReference>
<keyword evidence="2 10" id="KW-0963">Cytoplasm</keyword>
<organism evidence="11 12">
    <name type="scientific">Phormidium pseudopriestleyi FRX01</name>
    <dbReference type="NCBI Taxonomy" id="1759528"/>
    <lineage>
        <taxon>Bacteria</taxon>
        <taxon>Bacillati</taxon>
        <taxon>Cyanobacteriota</taxon>
        <taxon>Cyanophyceae</taxon>
        <taxon>Oscillatoriophycideae</taxon>
        <taxon>Oscillatoriales</taxon>
        <taxon>Oscillatoriaceae</taxon>
        <taxon>Phormidium</taxon>
    </lineage>
</organism>
<dbReference type="Proteomes" id="UP000664844">
    <property type="component" value="Unassembled WGS sequence"/>
</dbReference>
<dbReference type="PIRSF" id="PIRSF002465">
    <property type="entry name" value="Phsphlp_syn_PlsX"/>
    <property type="match status" value="1"/>
</dbReference>
<evidence type="ECO:0000256" key="6">
    <source>
        <dbReference type="ARBA" id="ARBA00023209"/>
    </source>
</evidence>
<evidence type="ECO:0000256" key="9">
    <source>
        <dbReference type="ARBA" id="ARBA00046608"/>
    </source>
</evidence>
<dbReference type="Gene3D" id="3.40.718.10">
    <property type="entry name" value="Isopropylmalate Dehydrogenase"/>
    <property type="match status" value="1"/>
</dbReference>
<dbReference type="SUPFAM" id="SSF53659">
    <property type="entry name" value="Isocitrate/Isopropylmalate dehydrogenase-like"/>
    <property type="match status" value="1"/>
</dbReference>
<dbReference type="Pfam" id="PF02504">
    <property type="entry name" value="FA_synthesis"/>
    <property type="match status" value="1"/>
</dbReference>
<evidence type="ECO:0000313" key="11">
    <source>
        <dbReference type="EMBL" id="MBO0348800.1"/>
    </source>
</evidence>
<protein>
    <recommendedName>
        <fullName evidence="8 10">Phosphate acyltransferase</fullName>
        <ecNumber evidence="8 10">2.3.1.274</ecNumber>
    </recommendedName>
    <alternativeName>
        <fullName evidence="10">Acyl-ACP phosphotransacylase</fullName>
    </alternativeName>
    <alternativeName>
        <fullName evidence="10">Acyl-[acyl-carrier-protein]--phosphate acyltransferase</fullName>
    </alternativeName>
    <alternativeName>
        <fullName evidence="10">Phosphate-acyl-ACP acyltransferase</fullName>
    </alternativeName>
</protein>
<comment type="subcellular location">
    <subcellularLocation>
        <location evidence="10">Cytoplasm</location>
    </subcellularLocation>
    <text evidence="10">Associated with the membrane possibly through PlsY.</text>
</comment>
<reference evidence="11 12" key="1">
    <citation type="submission" date="2021-03" db="EMBL/GenBank/DDBJ databases">
        <title>Metabolic Capacity of the Antarctic Cyanobacterium Phormidium pseudopriestleyi that Sustains Oxygenic Photosynthesis in the Presence of Hydrogen Sulfide.</title>
        <authorList>
            <person name="Lumian J.E."/>
            <person name="Jungblut A.D."/>
            <person name="Dillon M.L."/>
            <person name="Hawes I."/>
            <person name="Doran P.T."/>
            <person name="Mackey T.J."/>
            <person name="Dick G.J."/>
            <person name="Grettenberger C.L."/>
            <person name="Sumner D.Y."/>
        </authorList>
    </citation>
    <scope>NUCLEOTIDE SEQUENCE [LARGE SCALE GENOMIC DNA]</scope>
    <source>
        <strain evidence="11 12">FRX01</strain>
    </source>
</reference>
<gene>
    <name evidence="10 11" type="primary">plsX</name>
    <name evidence="11" type="ORF">J0895_06725</name>
</gene>
<keyword evidence="7 10" id="KW-1208">Phospholipid metabolism</keyword>
<keyword evidence="4 10" id="KW-0808">Transferase</keyword>
<dbReference type="PANTHER" id="PTHR30100">
    <property type="entry name" value="FATTY ACID/PHOSPHOLIPID SYNTHESIS PROTEIN PLSX"/>
    <property type="match status" value="1"/>
</dbReference>
<dbReference type="InterPro" id="IPR012281">
    <property type="entry name" value="Phospholipid_synth_PlsX-like"/>
</dbReference>
<proteinExistence type="inferred from homology"/>
<keyword evidence="11" id="KW-0012">Acyltransferase</keyword>
<comment type="catalytic activity">
    <reaction evidence="1 10">
        <text>a fatty acyl-[ACP] + phosphate = an acyl phosphate + holo-[ACP]</text>
        <dbReference type="Rhea" id="RHEA:42292"/>
        <dbReference type="Rhea" id="RHEA-COMP:9685"/>
        <dbReference type="Rhea" id="RHEA-COMP:14125"/>
        <dbReference type="ChEBI" id="CHEBI:43474"/>
        <dbReference type="ChEBI" id="CHEBI:59918"/>
        <dbReference type="ChEBI" id="CHEBI:64479"/>
        <dbReference type="ChEBI" id="CHEBI:138651"/>
        <dbReference type="EC" id="2.3.1.274"/>
    </reaction>
</comment>
<dbReference type="NCBIfam" id="TIGR00182">
    <property type="entry name" value="plsX"/>
    <property type="match status" value="1"/>
</dbReference>
<dbReference type="HAMAP" id="MF_00019">
    <property type="entry name" value="PlsX"/>
    <property type="match status" value="1"/>
</dbReference>
<comment type="subunit">
    <text evidence="9 10">Homodimer. Probably interacts with PlsY.</text>
</comment>
<dbReference type="RefSeq" id="WP_207087339.1">
    <property type="nucleotide sequence ID" value="NZ_JAFLQW010000186.1"/>
</dbReference>
<keyword evidence="3 10" id="KW-0444">Lipid biosynthesis</keyword>
<dbReference type="EMBL" id="JAFLQW010000186">
    <property type="protein sequence ID" value="MBO0348800.1"/>
    <property type="molecule type" value="Genomic_DNA"/>
</dbReference>
<accession>A0ABS3FNY4</accession>
<evidence type="ECO:0000313" key="12">
    <source>
        <dbReference type="Proteomes" id="UP000664844"/>
    </source>
</evidence>
<name>A0ABS3FNY4_9CYAN</name>
<evidence type="ECO:0000256" key="4">
    <source>
        <dbReference type="ARBA" id="ARBA00022679"/>
    </source>
</evidence>
<keyword evidence="12" id="KW-1185">Reference proteome</keyword>
<evidence type="ECO:0000256" key="8">
    <source>
        <dbReference type="ARBA" id="ARBA00024069"/>
    </source>
</evidence>
<evidence type="ECO:0000256" key="3">
    <source>
        <dbReference type="ARBA" id="ARBA00022516"/>
    </source>
</evidence>
<dbReference type="EC" id="2.3.1.274" evidence="8 10"/>
<keyword evidence="6 10" id="KW-0594">Phospholipid biosynthesis</keyword>
<comment type="caution">
    <text evidence="11">The sequence shown here is derived from an EMBL/GenBank/DDBJ whole genome shotgun (WGS) entry which is preliminary data.</text>
</comment>
<sequence>MGSSRARIAIDAMGGDNAPTAIVTGALKAASELDVDVLLVGDPDKIDSCLKEHQKDANFPNLNQVEIIPADEVVEMHEEPLSALKRKRNSSIRVAMELVKKNQAQAIISAGHSGAAMAAALLHLGRLRGIDRPAIGAIFPTIVPNKSVLILDVGANVDCRPKFLEQFAVMGTIYSQYVLGVEEPKVGLLNIGEEPSKGNDQALRTHQMLVDNPLVPFFGNAEGRDILSGNFDVIVCDGFVGNVVLKFAEGLGEIVLNILKEELTQGIQGKIGVTLLKPSLKRFKQRVDHVERGGGLLLGVAGICIITHGSSQGATVYNAIRLAKDAIDHNVIDRMQSQFELQKQLTAVPEPTPES</sequence>
<evidence type="ECO:0000256" key="5">
    <source>
        <dbReference type="ARBA" id="ARBA00023098"/>
    </source>
</evidence>
<comment type="pathway">
    <text evidence="10">Lipid metabolism; phospholipid metabolism.</text>
</comment>
<evidence type="ECO:0000256" key="7">
    <source>
        <dbReference type="ARBA" id="ARBA00023264"/>
    </source>
</evidence>
<dbReference type="PANTHER" id="PTHR30100:SF1">
    <property type="entry name" value="PHOSPHATE ACYLTRANSFERASE"/>
    <property type="match status" value="1"/>
</dbReference>
<keyword evidence="5 10" id="KW-0443">Lipid metabolism</keyword>
<evidence type="ECO:0000256" key="1">
    <source>
        <dbReference type="ARBA" id="ARBA00001232"/>
    </source>
</evidence>
<comment type="similarity">
    <text evidence="10">Belongs to the PlsX family.</text>
</comment>
<dbReference type="GO" id="GO:0016746">
    <property type="term" value="F:acyltransferase activity"/>
    <property type="evidence" value="ECO:0007669"/>
    <property type="project" value="UniProtKB-KW"/>
</dbReference>